<reference evidence="2 3" key="1">
    <citation type="submission" date="2020-09" db="EMBL/GenBank/DDBJ databases">
        <title>The genome sequence of type strain Labrenzia polysiphoniae KACC 19711.</title>
        <authorList>
            <person name="Liu Y."/>
        </authorList>
    </citation>
    <scope>NUCLEOTIDE SEQUENCE [LARGE SCALE GENOMIC DNA]</scope>
    <source>
        <strain evidence="2 3">KACC 19711</strain>
    </source>
</reference>
<dbReference type="InterPro" id="IPR013149">
    <property type="entry name" value="ADH-like_C"/>
</dbReference>
<sequence>MKACLCKAPGQASDLVIENLPDPKPAEGEVLVRVKACALNFFDTLIIQGKYQYKPEMPFSPGAEFAGVVEAIGEGVSEFAAGDRVMGYIRWGAARELVIATEDDLVRLPDGISFEDAAGLTVTYGTTLHAFRDRAKLTSGETVAVLGASGGVGQAAVEIALLMGAQVIACASSEEKLAFARRLGAQETLDYSKLPLKETLKTMTNGEGVDVVYDPVGGGLSEQALRATAWEGRYLVVGFAAGDIPKIPLNLVMLKGCDVQGVFWGEAVVRDPEGHRENMAQLLDWVADGTLKPHVHAVYPLEEIATALTEIAERKVQGKIILTP</sequence>
<protein>
    <submittedName>
        <fullName evidence="2">NADPH:quinone oxidoreductase family protein</fullName>
    </submittedName>
</protein>
<dbReference type="InterPro" id="IPR020843">
    <property type="entry name" value="ER"/>
</dbReference>
<dbReference type="SMART" id="SM00829">
    <property type="entry name" value="PKS_ER"/>
    <property type="match status" value="1"/>
</dbReference>
<keyword evidence="3" id="KW-1185">Reference proteome</keyword>
<proteinExistence type="predicted"/>
<dbReference type="CDD" id="cd08241">
    <property type="entry name" value="QOR1"/>
    <property type="match status" value="1"/>
</dbReference>
<dbReference type="Pfam" id="PF00107">
    <property type="entry name" value="ADH_zinc_N"/>
    <property type="match status" value="1"/>
</dbReference>
<gene>
    <name evidence="2" type="ORF">IG617_13440</name>
</gene>
<dbReference type="Gene3D" id="3.40.50.720">
    <property type="entry name" value="NAD(P)-binding Rossmann-like Domain"/>
    <property type="match status" value="1"/>
</dbReference>
<dbReference type="Pfam" id="PF08240">
    <property type="entry name" value="ADH_N"/>
    <property type="match status" value="1"/>
</dbReference>
<dbReference type="EMBL" id="JACYXJ010000005">
    <property type="protein sequence ID" value="MBD8877296.1"/>
    <property type="molecule type" value="Genomic_DNA"/>
</dbReference>
<evidence type="ECO:0000259" key="1">
    <source>
        <dbReference type="SMART" id="SM00829"/>
    </source>
</evidence>
<feature type="domain" description="Enoyl reductase (ER)" evidence="1">
    <location>
        <begin position="10"/>
        <end position="322"/>
    </location>
</feature>
<dbReference type="PANTHER" id="PTHR43677:SF4">
    <property type="entry name" value="QUINONE OXIDOREDUCTASE-LIKE PROTEIN 2"/>
    <property type="match status" value="1"/>
</dbReference>
<dbReference type="InterPro" id="IPR051397">
    <property type="entry name" value="Zn-ADH-like_protein"/>
</dbReference>
<name>A0ABR9CEH1_9HYPH</name>
<dbReference type="SUPFAM" id="SSF50129">
    <property type="entry name" value="GroES-like"/>
    <property type="match status" value="1"/>
</dbReference>
<dbReference type="SUPFAM" id="SSF51735">
    <property type="entry name" value="NAD(P)-binding Rossmann-fold domains"/>
    <property type="match status" value="1"/>
</dbReference>
<dbReference type="RefSeq" id="WP_192109736.1">
    <property type="nucleotide sequence ID" value="NZ_JACYXJ010000005.1"/>
</dbReference>
<dbReference type="InterPro" id="IPR036291">
    <property type="entry name" value="NAD(P)-bd_dom_sf"/>
</dbReference>
<dbReference type="Proteomes" id="UP000615687">
    <property type="component" value="Unassembled WGS sequence"/>
</dbReference>
<accession>A0ABR9CEH1</accession>
<evidence type="ECO:0000313" key="2">
    <source>
        <dbReference type="EMBL" id="MBD8877296.1"/>
    </source>
</evidence>
<dbReference type="InterPro" id="IPR013154">
    <property type="entry name" value="ADH-like_N"/>
</dbReference>
<dbReference type="InterPro" id="IPR011032">
    <property type="entry name" value="GroES-like_sf"/>
</dbReference>
<organism evidence="2 3">
    <name type="scientific">Roseibium polysiphoniae</name>
    <dbReference type="NCBI Taxonomy" id="2571221"/>
    <lineage>
        <taxon>Bacteria</taxon>
        <taxon>Pseudomonadati</taxon>
        <taxon>Pseudomonadota</taxon>
        <taxon>Alphaproteobacteria</taxon>
        <taxon>Hyphomicrobiales</taxon>
        <taxon>Stappiaceae</taxon>
        <taxon>Roseibium</taxon>
    </lineage>
</organism>
<dbReference type="Gene3D" id="3.90.180.10">
    <property type="entry name" value="Medium-chain alcohol dehydrogenases, catalytic domain"/>
    <property type="match status" value="1"/>
</dbReference>
<comment type="caution">
    <text evidence="2">The sequence shown here is derived from an EMBL/GenBank/DDBJ whole genome shotgun (WGS) entry which is preliminary data.</text>
</comment>
<dbReference type="PANTHER" id="PTHR43677">
    <property type="entry name" value="SHORT-CHAIN DEHYDROGENASE/REDUCTASE"/>
    <property type="match status" value="1"/>
</dbReference>
<evidence type="ECO:0000313" key="3">
    <source>
        <dbReference type="Proteomes" id="UP000615687"/>
    </source>
</evidence>